<name>R7Y9E9_9ACTN</name>
<evidence type="ECO:0000313" key="3">
    <source>
        <dbReference type="Proteomes" id="UP000013569"/>
    </source>
</evidence>
<proteinExistence type="predicted"/>
<protein>
    <submittedName>
        <fullName evidence="2">Putative O-glycosyl hydrolase</fullName>
    </submittedName>
</protein>
<organism evidence="2 3">
    <name type="scientific">Gordonia terrae C-6</name>
    <dbReference type="NCBI Taxonomy" id="1316928"/>
    <lineage>
        <taxon>Bacteria</taxon>
        <taxon>Bacillati</taxon>
        <taxon>Actinomycetota</taxon>
        <taxon>Actinomycetes</taxon>
        <taxon>Mycobacteriales</taxon>
        <taxon>Gordoniaceae</taxon>
        <taxon>Gordonia</taxon>
    </lineage>
</organism>
<comment type="caution">
    <text evidence="2">The sequence shown here is derived from an EMBL/GenBank/DDBJ whole genome shotgun (WGS) entry which is preliminary data.</text>
</comment>
<dbReference type="Pfam" id="PF00722">
    <property type="entry name" value="Glyco_hydro_16"/>
    <property type="match status" value="1"/>
</dbReference>
<evidence type="ECO:0000259" key="1">
    <source>
        <dbReference type="PROSITE" id="PS51762"/>
    </source>
</evidence>
<dbReference type="PROSITE" id="PS51762">
    <property type="entry name" value="GH16_2"/>
    <property type="match status" value="1"/>
</dbReference>
<keyword evidence="2" id="KW-0378">Hydrolase</keyword>
<dbReference type="InterPro" id="IPR000757">
    <property type="entry name" value="Beta-glucanase-like"/>
</dbReference>
<dbReference type="CDD" id="cd00413">
    <property type="entry name" value="Glyco_hydrolase_16"/>
    <property type="match status" value="1"/>
</dbReference>
<dbReference type="PATRIC" id="fig|1316928.3.peg.2259"/>
<dbReference type="Proteomes" id="UP000013569">
    <property type="component" value="Unassembled WGS sequence"/>
</dbReference>
<sequence length="286" mass="31885">MARGLTGPTIHLTSFDRGTVVGVADHAPQQRRECLMITLHDDFTDGFDTGTWIADYLPHWSTPAHSAARWLTSGGRSRLCIDEDQPAWRPSESGIRVSSLQTGHHAGEVGSPVGQHAHRDGLTVATHRPSEILFALRHGRFAVRMRAVRDPASMVAFWLLGTEERPDEAGEICVAEIFGPRPGEPWTLGVGVHPHRDPRIVDDFSVLEMADDLADLHEYAVEWRPDRLLFTMDGRVVKEVRQSIDYPMQLLLSIFDFPDRAVGESTLAYPRVLDVRELRVSSLGDA</sequence>
<dbReference type="EMBL" id="AQPW01000011">
    <property type="protein sequence ID" value="EON32617.1"/>
    <property type="molecule type" value="Genomic_DNA"/>
</dbReference>
<dbReference type="InterPro" id="IPR013320">
    <property type="entry name" value="ConA-like_dom_sf"/>
</dbReference>
<evidence type="ECO:0000313" key="2">
    <source>
        <dbReference type="EMBL" id="EON32617.1"/>
    </source>
</evidence>
<dbReference type="Gene3D" id="2.60.120.200">
    <property type="match status" value="1"/>
</dbReference>
<accession>R7Y9E9</accession>
<dbReference type="SUPFAM" id="SSF49899">
    <property type="entry name" value="Concanavalin A-like lectins/glucanases"/>
    <property type="match status" value="1"/>
</dbReference>
<gene>
    <name evidence="2" type="ORF">GTC6_11271</name>
</gene>
<dbReference type="GO" id="GO:0005975">
    <property type="term" value="P:carbohydrate metabolic process"/>
    <property type="evidence" value="ECO:0007669"/>
    <property type="project" value="InterPro"/>
</dbReference>
<dbReference type="GO" id="GO:0004553">
    <property type="term" value="F:hydrolase activity, hydrolyzing O-glycosyl compounds"/>
    <property type="evidence" value="ECO:0007669"/>
    <property type="project" value="InterPro"/>
</dbReference>
<dbReference type="AlphaFoldDB" id="R7Y9E9"/>
<feature type="domain" description="GH16" evidence="1">
    <location>
        <begin position="25"/>
        <end position="286"/>
    </location>
</feature>
<reference evidence="2 3" key="1">
    <citation type="journal article" date="2013" name="Genome Announc.">
        <title>Draft Genome Sequence of a Benzothiophene-Desulfurizing Bacterium, Gordona terrae Strain C-6.</title>
        <authorList>
            <person name="Wang W."/>
            <person name="Ma T."/>
            <person name="Ren Y."/>
            <person name="Li G."/>
        </authorList>
    </citation>
    <scope>NUCLEOTIDE SEQUENCE [LARGE SCALE GENOMIC DNA]</scope>
    <source>
        <strain evidence="2 3">C-6</strain>
    </source>
</reference>